<gene>
    <name evidence="5" type="ORF">QM524_09560</name>
</gene>
<keyword evidence="1 2" id="KW-0597">Phosphoprotein</keyword>
<dbReference type="InterPro" id="IPR001789">
    <property type="entry name" value="Sig_transdc_resp-reg_receiver"/>
</dbReference>
<evidence type="ECO:0000259" key="3">
    <source>
        <dbReference type="PROSITE" id="PS50110"/>
    </source>
</evidence>
<dbReference type="RefSeq" id="WP_283344395.1">
    <property type="nucleotide sequence ID" value="NZ_JASHIF010000008.1"/>
</dbReference>
<dbReference type="SMART" id="SM00850">
    <property type="entry name" value="LytTR"/>
    <property type="match status" value="1"/>
</dbReference>
<dbReference type="Gene3D" id="2.40.50.1020">
    <property type="entry name" value="LytTr DNA-binding domain"/>
    <property type="match status" value="1"/>
</dbReference>
<dbReference type="SUPFAM" id="SSF52172">
    <property type="entry name" value="CheY-like"/>
    <property type="match status" value="1"/>
</dbReference>
<feature type="domain" description="Response regulatory" evidence="3">
    <location>
        <begin position="2"/>
        <end position="121"/>
    </location>
</feature>
<reference evidence="5 6" key="1">
    <citation type="submission" date="2023-05" db="EMBL/GenBank/DDBJ databases">
        <title>Novel species of genus Flectobacillus isolated from stream in China.</title>
        <authorList>
            <person name="Lu H."/>
        </authorList>
    </citation>
    <scope>NUCLEOTIDE SEQUENCE [LARGE SCALE GENOMIC DNA]</scope>
    <source>
        <strain evidence="5 6">KCTC 42575</strain>
    </source>
</reference>
<dbReference type="InterPro" id="IPR050595">
    <property type="entry name" value="Bact_response_regulator"/>
</dbReference>
<feature type="domain" description="HTH LytTR-type" evidence="4">
    <location>
        <begin position="152"/>
        <end position="255"/>
    </location>
</feature>
<dbReference type="Pfam" id="PF04397">
    <property type="entry name" value="LytTR"/>
    <property type="match status" value="1"/>
</dbReference>
<keyword evidence="5" id="KW-0238">DNA-binding</keyword>
<dbReference type="InterPro" id="IPR007492">
    <property type="entry name" value="LytTR_DNA-bd_dom"/>
</dbReference>
<feature type="modified residue" description="4-aspartylphosphate" evidence="2">
    <location>
        <position position="54"/>
    </location>
</feature>
<evidence type="ECO:0000259" key="4">
    <source>
        <dbReference type="PROSITE" id="PS50930"/>
    </source>
</evidence>
<comment type="caution">
    <text evidence="5">The sequence shown here is derived from an EMBL/GenBank/DDBJ whole genome shotgun (WGS) entry which is preliminary data.</text>
</comment>
<dbReference type="Gene3D" id="3.40.50.2300">
    <property type="match status" value="1"/>
</dbReference>
<evidence type="ECO:0000313" key="6">
    <source>
        <dbReference type="Proteomes" id="UP001236507"/>
    </source>
</evidence>
<dbReference type="EMBL" id="JASHIF010000008">
    <property type="protein sequence ID" value="MDI9859455.1"/>
    <property type="molecule type" value="Genomic_DNA"/>
</dbReference>
<protein>
    <submittedName>
        <fullName evidence="5">LytTR family DNA-binding domain-containing protein</fullName>
    </submittedName>
</protein>
<dbReference type="GO" id="GO:0003677">
    <property type="term" value="F:DNA binding"/>
    <property type="evidence" value="ECO:0007669"/>
    <property type="project" value="UniProtKB-KW"/>
</dbReference>
<dbReference type="PANTHER" id="PTHR44591:SF3">
    <property type="entry name" value="RESPONSE REGULATORY DOMAIN-CONTAINING PROTEIN"/>
    <property type="match status" value="1"/>
</dbReference>
<dbReference type="SMART" id="SM00448">
    <property type="entry name" value="REC"/>
    <property type="match status" value="1"/>
</dbReference>
<dbReference type="InterPro" id="IPR011006">
    <property type="entry name" value="CheY-like_superfamily"/>
</dbReference>
<dbReference type="PROSITE" id="PS50110">
    <property type="entry name" value="RESPONSE_REGULATORY"/>
    <property type="match status" value="1"/>
</dbReference>
<organism evidence="5 6">
    <name type="scientific">Flectobacillus roseus</name>
    <dbReference type="NCBI Taxonomy" id="502259"/>
    <lineage>
        <taxon>Bacteria</taxon>
        <taxon>Pseudomonadati</taxon>
        <taxon>Bacteroidota</taxon>
        <taxon>Cytophagia</taxon>
        <taxon>Cytophagales</taxon>
        <taxon>Flectobacillaceae</taxon>
        <taxon>Flectobacillus</taxon>
    </lineage>
</organism>
<sequence>MKAIIIEDVLPEATMIKGMLNNSFPTIEIIGIASSVDEGISMILRNKPDFVLMDIEIMGGTSYDILASLRQYSIPLDFEIIFLTGNRRFDYATRAFEYTALDFLTKPIDTVAFDKAITRVMERKSSNQLNGAQMGFFLEMISSSENILPNKMAVTKLGGVVEFVEINQILYLEAARDVTIFVLKNKQRLTASKNLGYYDNILVNHNFFSISSSLIINLNELKSYDHSQKLVLMVNGIQLSASRRGGQDLKSYISQNPNLEDKFRTKLMEFIRKFFGK</sequence>
<dbReference type="Pfam" id="PF00072">
    <property type="entry name" value="Response_reg"/>
    <property type="match status" value="1"/>
</dbReference>
<keyword evidence="6" id="KW-1185">Reference proteome</keyword>
<dbReference type="PANTHER" id="PTHR44591">
    <property type="entry name" value="STRESS RESPONSE REGULATOR PROTEIN 1"/>
    <property type="match status" value="1"/>
</dbReference>
<accession>A0ABT6Y7B2</accession>
<name>A0ABT6Y7B2_9BACT</name>
<evidence type="ECO:0000256" key="1">
    <source>
        <dbReference type="ARBA" id="ARBA00022553"/>
    </source>
</evidence>
<proteinExistence type="predicted"/>
<evidence type="ECO:0000313" key="5">
    <source>
        <dbReference type="EMBL" id="MDI9859455.1"/>
    </source>
</evidence>
<dbReference type="PROSITE" id="PS50930">
    <property type="entry name" value="HTH_LYTTR"/>
    <property type="match status" value="1"/>
</dbReference>
<dbReference type="Proteomes" id="UP001236507">
    <property type="component" value="Unassembled WGS sequence"/>
</dbReference>
<evidence type="ECO:0000256" key="2">
    <source>
        <dbReference type="PROSITE-ProRule" id="PRU00169"/>
    </source>
</evidence>